<evidence type="ECO:0000313" key="7">
    <source>
        <dbReference type="EnsemblMetazoa" id="KAF7493416.1"/>
    </source>
</evidence>
<dbReference type="Pfam" id="PF05178">
    <property type="entry name" value="Kri1"/>
    <property type="match status" value="1"/>
</dbReference>
<feature type="compositionally biased region" description="Basic and acidic residues" evidence="4">
    <location>
        <begin position="642"/>
        <end position="657"/>
    </location>
</feature>
<evidence type="ECO:0000313" key="8">
    <source>
        <dbReference type="Proteomes" id="UP000070412"/>
    </source>
</evidence>
<evidence type="ECO:0000313" key="6">
    <source>
        <dbReference type="EMBL" id="KAF7493416.1"/>
    </source>
</evidence>
<dbReference type="EMBL" id="WVUK01000056">
    <property type="protein sequence ID" value="KAF7493416.1"/>
    <property type="molecule type" value="Genomic_DNA"/>
</dbReference>
<feature type="region of interest" description="Disordered" evidence="4">
    <location>
        <begin position="1"/>
        <end position="35"/>
    </location>
</feature>
<dbReference type="EnsemblMetazoa" id="SSS_1260s_mrna">
    <property type="protein sequence ID" value="KAF7493416.1"/>
    <property type="gene ID" value="SSS_1260"/>
</dbReference>
<feature type="compositionally biased region" description="Basic and acidic residues" evidence="4">
    <location>
        <begin position="22"/>
        <end position="31"/>
    </location>
</feature>
<dbReference type="InterPro" id="IPR024626">
    <property type="entry name" value="Kri1-like_C"/>
</dbReference>
<sequence>MSLGCPKQDLFDGDDENNGGHNSDRTSDDPSKLINLNNNYAQTYNDWRRKEELQKLKDKYGDNLDIMSEIEDNGDDDDNDNDEEDGTSRNRSDEEEDSESVLEEDPFDDDFFKVYGAIKNKDPEIYEKNKQFFVEKNIDTCSSQLKKKSPEKKMTLQEYHWKIVEEKNGITEDDIDDVRSDSVANDPGYYEELYNLRQNIKKKLNQNESNVSDEDENDLFTLKPNRESDRTQKAPKSVPKFWCDDEKLDDNEKFLKNYILQKQYCEDEATKMRENHLRNSVNYFKIYDDEDGIDENVERKREIVDDAENEIQIPRFHFEEPDAAIIKRYPRNISSLRNASLNEEKTKRADTRARKRLEKQQELKRLRKMKREEIEKKIKKLKSISNNERLDIEDLDLNIIIDDDNDFDSDKYDQKMRLLFGDDYYEQKDQNDQKPKFDFIPGIDDVADEDLIPKNASKRKKDIKDRKDIMADDDIGFFEDIINGQIATRFKYRMVEPNDFGLTDEEILFAEDKELNKWCSLKKMSQYRTKETEVYDRKVYGEKAKNLNLKKTIFKSLYNSDGSRKNFLNENYASETTDDHNNNHKEFQTKSGLIDEEINGRNGSEQTSFVNSSKRRKRRKKSKKDRTLQTHQIESTESSNDQLKKTNLNDKDRNTDRKRPRKRRRIPSSNHQQQNQTEMNVSGVSLQRLKAYGVSNRELKRIKKRN</sequence>
<reference evidence="6" key="2">
    <citation type="submission" date="2020-01" db="EMBL/GenBank/DDBJ databases">
        <authorList>
            <person name="Korhonen P.K.K."/>
            <person name="Guangxu M.G."/>
            <person name="Wang T.W."/>
            <person name="Stroehlein A.J.S."/>
            <person name="Young N.D."/>
            <person name="Ang C.-S.A."/>
            <person name="Fernando D.W.F."/>
            <person name="Lu H.L."/>
            <person name="Taylor S.T."/>
            <person name="Ehtesham M.E.M."/>
            <person name="Najaraj S.H.N."/>
            <person name="Harsha G.H.G."/>
            <person name="Madugundu A.M."/>
            <person name="Renuse S.R."/>
            <person name="Holt D.H."/>
            <person name="Pandey A.P."/>
            <person name="Papenfuss A.P."/>
            <person name="Gasser R.B.G."/>
            <person name="Fischer K.F."/>
        </authorList>
    </citation>
    <scope>NUCLEOTIDE SEQUENCE</scope>
    <source>
        <strain evidence="6">SSS_KF_BRIS2020</strain>
    </source>
</reference>
<dbReference type="AlphaFoldDB" id="A0A834RDA2"/>
<evidence type="ECO:0000256" key="1">
    <source>
        <dbReference type="ARBA" id="ARBA00007473"/>
    </source>
</evidence>
<reference evidence="8" key="1">
    <citation type="journal article" date="2020" name="PLoS Negl. Trop. Dis.">
        <title>High-quality nuclear genome for Sarcoptes scabiei-A critical resource for a neglected parasite.</title>
        <authorList>
            <person name="Korhonen P.K."/>
            <person name="Gasser R.B."/>
            <person name="Ma G."/>
            <person name="Wang T."/>
            <person name="Stroehlein A.J."/>
            <person name="Young N.D."/>
            <person name="Ang C.S."/>
            <person name="Fernando D.D."/>
            <person name="Lu H.C."/>
            <person name="Taylor S."/>
            <person name="Reynolds S.L."/>
            <person name="Mofiz E."/>
            <person name="Najaraj S.H."/>
            <person name="Gowda H."/>
            <person name="Madugundu A."/>
            <person name="Renuse S."/>
            <person name="Holt D."/>
            <person name="Pandey A."/>
            <person name="Papenfuss A.T."/>
            <person name="Fischer K."/>
        </authorList>
    </citation>
    <scope>NUCLEOTIDE SEQUENCE [LARGE SCALE GENOMIC DNA]</scope>
</reference>
<feature type="compositionally biased region" description="Polar residues" evidence="4">
    <location>
        <begin position="667"/>
        <end position="684"/>
    </location>
</feature>
<feature type="region of interest" description="Disordered" evidence="4">
    <location>
        <begin position="59"/>
        <end position="108"/>
    </location>
</feature>
<proteinExistence type="inferred from homology"/>
<evidence type="ECO:0000256" key="4">
    <source>
        <dbReference type="SAM" id="MobiDB-lite"/>
    </source>
</evidence>
<accession>A0A834RDA2</accession>
<reference evidence="7" key="3">
    <citation type="submission" date="2022-06" db="UniProtKB">
        <authorList>
            <consortium name="EnsemblMetazoa"/>
        </authorList>
    </citation>
    <scope>IDENTIFICATION</scope>
</reference>
<dbReference type="GO" id="GO:0030686">
    <property type="term" value="C:90S preribosome"/>
    <property type="evidence" value="ECO:0007669"/>
    <property type="project" value="TreeGrafter"/>
</dbReference>
<dbReference type="InterPro" id="IPR018034">
    <property type="entry name" value="Kri1"/>
</dbReference>
<feature type="compositionally biased region" description="Acidic residues" evidence="4">
    <location>
        <begin position="68"/>
        <end position="85"/>
    </location>
</feature>
<dbReference type="Proteomes" id="UP000070412">
    <property type="component" value="Unassembled WGS sequence"/>
</dbReference>
<name>A0A834RDA2_SARSC</name>
<feature type="coiled-coil region" evidence="3">
    <location>
        <begin position="352"/>
        <end position="391"/>
    </location>
</feature>
<comment type="similarity">
    <text evidence="1">Belongs to the KRI1 family.</text>
</comment>
<feature type="coiled-coil region" evidence="3">
    <location>
        <begin position="190"/>
        <end position="217"/>
    </location>
</feature>
<evidence type="ECO:0000259" key="5">
    <source>
        <dbReference type="Pfam" id="PF12936"/>
    </source>
</evidence>
<feature type="compositionally biased region" description="Polar residues" evidence="4">
    <location>
        <begin position="601"/>
        <end position="611"/>
    </location>
</feature>
<dbReference type="Pfam" id="PF12936">
    <property type="entry name" value="Kri1_C"/>
    <property type="match status" value="1"/>
</dbReference>
<keyword evidence="3" id="KW-0175">Coiled coil</keyword>
<feature type="compositionally biased region" description="Polar residues" evidence="4">
    <location>
        <begin position="629"/>
        <end position="641"/>
    </location>
</feature>
<dbReference type="GO" id="GO:0000447">
    <property type="term" value="P:endonucleolytic cleavage in ITS1 to separate SSU-rRNA from 5.8S rRNA and LSU-rRNA from tricistronic rRNA transcript (SSU-rRNA, 5.8S rRNA, LSU-rRNA)"/>
    <property type="evidence" value="ECO:0007669"/>
    <property type="project" value="TreeGrafter"/>
</dbReference>
<feature type="compositionally biased region" description="Basic residues" evidence="4">
    <location>
        <begin position="613"/>
        <end position="624"/>
    </location>
</feature>
<evidence type="ECO:0000256" key="2">
    <source>
        <dbReference type="ARBA" id="ARBA00017294"/>
    </source>
</evidence>
<dbReference type="PANTHER" id="PTHR14490">
    <property type="entry name" value="ZINC FINGER, ZZ TYPE"/>
    <property type="match status" value="1"/>
</dbReference>
<feature type="region of interest" description="Disordered" evidence="4">
    <location>
        <begin position="574"/>
        <end position="684"/>
    </location>
</feature>
<protein>
    <recommendedName>
        <fullName evidence="2">Protein KRI1 homolog</fullName>
    </recommendedName>
</protein>
<dbReference type="PANTHER" id="PTHR14490:SF5">
    <property type="entry name" value="PROTEIN KRI1 HOMOLOG"/>
    <property type="match status" value="1"/>
</dbReference>
<feature type="compositionally biased region" description="Basic and acidic residues" evidence="4">
    <location>
        <begin position="577"/>
        <end position="588"/>
    </location>
</feature>
<feature type="compositionally biased region" description="Acidic residues" evidence="4">
    <location>
        <begin position="93"/>
        <end position="108"/>
    </location>
</feature>
<gene>
    <name evidence="6" type="ORF">SSS_1260</name>
</gene>
<dbReference type="OrthoDB" id="10252032at2759"/>
<feature type="domain" description="Kri1-like C-terminal" evidence="5">
    <location>
        <begin position="478"/>
        <end position="552"/>
    </location>
</feature>
<dbReference type="GO" id="GO:0005730">
    <property type="term" value="C:nucleolus"/>
    <property type="evidence" value="ECO:0007669"/>
    <property type="project" value="TreeGrafter"/>
</dbReference>
<evidence type="ECO:0000256" key="3">
    <source>
        <dbReference type="SAM" id="Coils"/>
    </source>
</evidence>
<organism evidence="6">
    <name type="scientific">Sarcoptes scabiei</name>
    <name type="common">Itch mite</name>
    <name type="synonym">Acarus scabiei</name>
    <dbReference type="NCBI Taxonomy" id="52283"/>
    <lineage>
        <taxon>Eukaryota</taxon>
        <taxon>Metazoa</taxon>
        <taxon>Ecdysozoa</taxon>
        <taxon>Arthropoda</taxon>
        <taxon>Chelicerata</taxon>
        <taxon>Arachnida</taxon>
        <taxon>Acari</taxon>
        <taxon>Acariformes</taxon>
        <taxon>Sarcoptiformes</taxon>
        <taxon>Astigmata</taxon>
        <taxon>Psoroptidia</taxon>
        <taxon>Sarcoptoidea</taxon>
        <taxon>Sarcoptidae</taxon>
        <taxon>Sarcoptinae</taxon>
        <taxon>Sarcoptes</taxon>
    </lineage>
</organism>
<keyword evidence="8" id="KW-1185">Reference proteome</keyword>